<evidence type="ECO:0000256" key="2">
    <source>
        <dbReference type="SAM" id="Phobius"/>
    </source>
</evidence>
<sequence>MKTKGDKIKFFRYVSVFSLAGVFASAIFYCGNHASAQIIPDETLGESPSNITPNINIKGLPADRIDGGAIRDANLFHSFREFNVKESGRVYFGNPTGITNIFTRVTGNNISQILGTLGVDGPANLFFLNPNGIIFGRNARLDIAGSFVASTANSVIFADNIRFGTNASNTTPLLTITAPIGLQLGDSPGKILVQGNGRGIRNQDSPVIDTNEALRVPTNQTLALVGGDVTFEGGTLKTAGGRIEVGSVGTGTVSLNPVAKGFSLGYEGISNFQDIQLLKATTIDASGSSGGEIQIRGKRITLQGGSQIETTSLNSAPGGKLTLTASELVELSGTTADNPQDNRRNPTSFATDNRAAGNIPGELTINTRRLIVRDGGRISASSINGVGGNITVNASDSVELIGTFTAMGGLRSSGLSVQTRGRGNAGKLTINTQNLTIQDGAELSASTFGAGNGGEIEINALNGVKVIGRSRNGELLSRIVAEVGANSREISRNGESIVPTGKGGNLKITTGQLSVTNGAIVTVTSRSESPNAQGAGELDVIARNIFLDNEGQISAASFSGQGGDIRLQLQELLLLRQKSRISTNAGNDRFGGDGGNIIINSPFIAAVLQEDSDITANAFTGNGGRVDITANSVFGILPQQSTTLLSDITASSRFGIQGFVTVNTPDVDPSRGLVELPANFVDASQKITQSCSARGQTAGRFIATGRGGLPLSPDEPLRGRAVITNWVNLPVATTNKITEEIPEPQPIVEAQEWITSDRGDIMLVAQAPQTNYSTPYRIPCSQ</sequence>
<evidence type="ECO:0000259" key="3">
    <source>
        <dbReference type="SMART" id="SM00912"/>
    </source>
</evidence>
<proteinExistence type="predicted"/>
<organism evidence="4 5">
    <name type="scientific">Nostoc paludosum FACHB-159</name>
    <dbReference type="NCBI Taxonomy" id="2692908"/>
    <lineage>
        <taxon>Bacteria</taxon>
        <taxon>Bacillati</taxon>
        <taxon>Cyanobacteriota</taxon>
        <taxon>Cyanophyceae</taxon>
        <taxon>Nostocales</taxon>
        <taxon>Nostocaceae</taxon>
        <taxon>Nostoc</taxon>
    </lineage>
</organism>
<dbReference type="Pfam" id="PF05860">
    <property type="entry name" value="TPS"/>
    <property type="match status" value="1"/>
</dbReference>
<evidence type="ECO:0000313" key="5">
    <source>
        <dbReference type="Proteomes" id="UP000637383"/>
    </source>
</evidence>
<dbReference type="InterPro" id="IPR012334">
    <property type="entry name" value="Pectin_lyas_fold"/>
</dbReference>
<dbReference type="SMART" id="SM00912">
    <property type="entry name" value="Haemagg_act"/>
    <property type="match status" value="1"/>
</dbReference>
<protein>
    <submittedName>
        <fullName evidence="4">Filamentous hemagglutinin N-terminal domain-containing protein</fullName>
    </submittedName>
</protein>
<feature type="domain" description="Filamentous haemagglutinin FhaB/tRNA nuclease CdiA-like TPS" evidence="3">
    <location>
        <begin position="47"/>
        <end position="158"/>
    </location>
</feature>
<dbReference type="Proteomes" id="UP000637383">
    <property type="component" value="Unassembled WGS sequence"/>
</dbReference>
<dbReference type="RefSeq" id="WP_190958742.1">
    <property type="nucleotide sequence ID" value="NZ_JACJTU010000044.1"/>
</dbReference>
<gene>
    <name evidence="4" type="ORF">H6H03_30650</name>
</gene>
<dbReference type="EMBL" id="JACJTU010000044">
    <property type="protein sequence ID" value="MBD2738190.1"/>
    <property type="molecule type" value="Genomic_DNA"/>
</dbReference>
<dbReference type="NCBIfam" id="TIGR01901">
    <property type="entry name" value="adhes_NPXG"/>
    <property type="match status" value="1"/>
</dbReference>
<keyword evidence="5" id="KW-1185">Reference proteome</keyword>
<keyword evidence="2" id="KW-0812">Transmembrane</keyword>
<dbReference type="InterPro" id="IPR008638">
    <property type="entry name" value="FhaB/CdiA-like_TPS"/>
</dbReference>
<dbReference type="Gene3D" id="2.160.20.10">
    <property type="entry name" value="Single-stranded right-handed beta-helix, Pectin lyase-like"/>
    <property type="match status" value="2"/>
</dbReference>
<reference evidence="4 5" key="1">
    <citation type="journal article" date="2020" name="ISME J.">
        <title>Comparative genomics reveals insights into cyanobacterial evolution and habitat adaptation.</title>
        <authorList>
            <person name="Chen M.Y."/>
            <person name="Teng W.K."/>
            <person name="Zhao L."/>
            <person name="Hu C.X."/>
            <person name="Zhou Y.K."/>
            <person name="Han B.P."/>
            <person name="Song L.R."/>
            <person name="Shu W.S."/>
        </authorList>
    </citation>
    <scope>NUCLEOTIDE SEQUENCE [LARGE SCALE GENOMIC DNA]</scope>
    <source>
        <strain evidence="4 5">FACHB-159</strain>
    </source>
</reference>
<dbReference type="InterPro" id="IPR011050">
    <property type="entry name" value="Pectin_lyase_fold/virulence"/>
</dbReference>
<name>A0ABR8KGK5_9NOSO</name>
<feature type="compositionally biased region" description="Polar residues" evidence="1">
    <location>
        <begin position="332"/>
        <end position="351"/>
    </location>
</feature>
<comment type="caution">
    <text evidence="4">The sequence shown here is derived from an EMBL/GenBank/DDBJ whole genome shotgun (WGS) entry which is preliminary data.</text>
</comment>
<accession>A0ABR8KGK5</accession>
<feature type="transmembrane region" description="Helical" evidence="2">
    <location>
        <begin position="10"/>
        <end position="29"/>
    </location>
</feature>
<evidence type="ECO:0000256" key="1">
    <source>
        <dbReference type="SAM" id="MobiDB-lite"/>
    </source>
</evidence>
<keyword evidence="2" id="KW-1133">Transmembrane helix</keyword>
<keyword evidence="2" id="KW-0472">Membrane</keyword>
<feature type="region of interest" description="Disordered" evidence="1">
    <location>
        <begin position="332"/>
        <end position="356"/>
    </location>
</feature>
<evidence type="ECO:0000313" key="4">
    <source>
        <dbReference type="EMBL" id="MBD2738190.1"/>
    </source>
</evidence>
<dbReference type="SUPFAM" id="SSF51126">
    <property type="entry name" value="Pectin lyase-like"/>
    <property type="match status" value="2"/>
</dbReference>